<keyword evidence="3" id="KW-1185">Reference proteome</keyword>
<organism evidence="2 3">
    <name type="scientific">Microtetraspora malaysiensis</name>
    <dbReference type="NCBI Taxonomy" id="161358"/>
    <lineage>
        <taxon>Bacteria</taxon>
        <taxon>Bacillati</taxon>
        <taxon>Actinomycetota</taxon>
        <taxon>Actinomycetes</taxon>
        <taxon>Streptosporangiales</taxon>
        <taxon>Streptosporangiaceae</taxon>
        <taxon>Microtetraspora</taxon>
    </lineage>
</organism>
<gene>
    <name evidence="2" type="ORF">ACFYXI_07665</name>
</gene>
<dbReference type="RefSeq" id="WP_387409453.1">
    <property type="nucleotide sequence ID" value="NZ_JBIASD010000004.1"/>
</dbReference>
<evidence type="ECO:0000256" key="1">
    <source>
        <dbReference type="SAM" id="MobiDB-lite"/>
    </source>
</evidence>
<name>A0ABW6SKH2_9ACTN</name>
<proteinExistence type="predicted"/>
<evidence type="ECO:0000313" key="2">
    <source>
        <dbReference type="EMBL" id="MFF3665457.1"/>
    </source>
</evidence>
<dbReference type="EMBL" id="JBIASD010000004">
    <property type="protein sequence ID" value="MFF3665457.1"/>
    <property type="molecule type" value="Genomic_DNA"/>
</dbReference>
<protein>
    <recommendedName>
        <fullName evidence="4">Phage portal protein</fullName>
    </recommendedName>
</protein>
<reference evidence="2 3" key="1">
    <citation type="submission" date="2024-10" db="EMBL/GenBank/DDBJ databases">
        <title>The Natural Products Discovery Center: Release of the First 8490 Sequenced Strains for Exploring Actinobacteria Biosynthetic Diversity.</title>
        <authorList>
            <person name="Kalkreuter E."/>
            <person name="Kautsar S.A."/>
            <person name="Yang D."/>
            <person name="Bader C.D."/>
            <person name="Teijaro C.N."/>
            <person name="Fluegel L."/>
            <person name="Davis C.M."/>
            <person name="Simpson J.R."/>
            <person name="Lauterbach L."/>
            <person name="Steele A.D."/>
            <person name="Gui C."/>
            <person name="Meng S."/>
            <person name="Li G."/>
            <person name="Viehrig K."/>
            <person name="Ye F."/>
            <person name="Su P."/>
            <person name="Kiefer A.F."/>
            <person name="Nichols A."/>
            <person name="Cepeda A.J."/>
            <person name="Yan W."/>
            <person name="Fan B."/>
            <person name="Jiang Y."/>
            <person name="Adhikari A."/>
            <person name="Zheng C.-J."/>
            <person name="Schuster L."/>
            <person name="Cowan T.M."/>
            <person name="Smanski M.J."/>
            <person name="Chevrette M.G."/>
            <person name="De Carvalho L.P.S."/>
            <person name="Shen B."/>
        </authorList>
    </citation>
    <scope>NUCLEOTIDE SEQUENCE [LARGE SCALE GENOMIC DNA]</scope>
    <source>
        <strain evidence="2 3">NPDC002173</strain>
    </source>
</reference>
<dbReference type="Proteomes" id="UP001602013">
    <property type="component" value="Unassembled WGS sequence"/>
</dbReference>
<sequence length="504" mass="55245">MSARTLVAAAARWTARRFGFQVSAPDQTWQRQAWAYYDSTPEVRFAATWIGNAMSKGRLFAGRRAEDGTVDLLPPEHRASQLVASIAGGPAGQSQILGGFGPHLVVSGEGWIVIRPKNGPDGQPACEDWRVLSVMEMSRKGDSLEAEIDGRLVAIPSYDPATQDALAPVAIRVWAPHPRRHIEADSPIRSSLQLLEELRLLNAAVAAIARSRLTGRGILFVPQGTRFPTSATPGSEGEDDFLEVLMTVAETAYKDPESAAAAVPIILEVPADTIGKFQRITFESDFDDLAARLREETIRRFATGLDTPAEILLGQGSINHWGQWQLQSEAIQLAIEPRLATVADALTIQWLRPLLEAENHQDAADVLVWYDTSQLRVRVNRSQTALEVYDRGVITPEALRRETGFDETDAPEPGEERPARRDQQQAEDGEVPAAPELPVEESPRAPDTLPAAAALHDPAETLAWMDRRGRELGEQLKAEHGLDDGQLHDLLYAMLLTRAGGRDS</sequence>
<comment type="caution">
    <text evidence="2">The sequence shown here is derived from an EMBL/GenBank/DDBJ whole genome shotgun (WGS) entry which is preliminary data.</text>
</comment>
<evidence type="ECO:0000313" key="3">
    <source>
        <dbReference type="Proteomes" id="UP001602013"/>
    </source>
</evidence>
<feature type="region of interest" description="Disordered" evidence="1">
    <location>
        <begin position="399"/>
        <end position="446"/>
    </location>
</feature>
<evidence type="ECO:0008006" key="4">
    <source>
        <dbReference type="Google" id="ProtNLM"/>
    </source>
</evidence>
<accession>A0ABW6SKH2</accession>
<feature type="compositionally biased region" description="Basic and acidic residues" evidence="1">
    <location>
        <begin position="414"/>
        <end position="424"/>
    </location>
</feature>